<dbReference type="EMBL" id="JBHSXM010000001">
    <property type="protein sequence ID" value="MFC6837252.1"/>
    <property type="molecule type" value="Genomic_DNA"/>
</dbReference>
<dbReference type="Pfam" id="PF15915">
    <property type="entry name" value="BAT"/>
    <property type="match status" value="1"/>
</dbReference>
<dbReference type="SUPFAM" id="SSF88659">
    <property type="entry name" value="Sigma3 and sigma4 domains of RNA polymerase sigma factors"/>
    <property type="match status" value="1"/>
</dbReference>
<dbReference type="Pfam" id="PF13185">
    <property type="entry name" value="GAF_2"/>
    <property type="match status" value="2"/>
</dbReference>
<dbReference type="InterPro" id="IPR007050">
    <property type="entry name" value="HTH_bacterioopsin"/>
</dbReference>
<dbReference type="InterPro" id="IPR031803">
    <property type="entry name" value="BAT_GAF/HTH-assoc"/>
</dbReference>
<evidence type="ECO:0000313" key="5">
    <source>
        <dbReference type="Proteomes" id="UP001596406"/>
    </source>
</evidence>
<dbReference type="Gene3D" id="3.30.450.40">
    <property type="match status" value="2"/>
</dbReference>
<accession>A0ABD5UD85</accession>
<keyword evidence="2" id="KW-0804">Transcription</keyword>
<proteinExistence type="predicted"/>
<dbReference type="Pfam" id="PF08448">
    <property type="entry name" value="PAS_4"/>
    <property type="match status" value="1"/>
</dbReference>
<name>A0ABD5UD85_9EURY</name>
<evidence type="ECO:0000259" key="3">
    <source>
        <dbReference type="PROSITE" id="PS50112"/>
    </source>
</evidence>
<keyword evidence="5" id="KW-1185">Reference proteome</keyword>
<evidence type="ECO:0000313" key="4">
    <source>
        <dbReference type="EMBL" id="MFC6837252.1"/>
    </source>
</evidence>
<dbReference type="InterPro" id="IPR052155">
    <property type="entry name" value="Biofilm_reg_signaling"/>
</dbReference>
<dbReference type="Pfam" id="PF13426">
    <property type="entry name" value="PAS_9"/>
    <property type="match status" value="2"/>
</dbReference>
<dbReference type="Pfam" id="PF04967">
    <property type="entry name" value="HTH_10"/>
    <property type="match status" value="1"/>
</dbReference>
<organism evidence="4 5">
    <name type="scientific">Halomarina ordinaria</name>
    <dbReference type="NCBI Taxonomy" id="3033939"/>
    <lineage>
        <taxon>Archaea</taxon>
        <taxon>Methanobacteriati</taxon>
        <taxon>Methanobacteriota</taxon>
        <taxon>Stenosarchaea group</taxon>
        <taxon>Halobacteria</taxon>
        <taxon>Halobacteriales</taxon>
        <taxon>Natronomonadaceae</taxon>
        <taxon>Halomarina</taxon>
    </lineage>
</organism>
<dbReference type="InterPro" id="IPR013656">
    <property type="entry name" value="PAS_4"/>
</dbReference>
<evidence type="ECO:0000256" key="1">
    <source>
        <dbReference type="ARBA" id="ARBA00023015"/>
    </source>
</evidence>
<reference evidence="4 5" key="1">
    <citation type="journal article" date="2019" name="Int. J. Syst. Evol. Microbiol.">
        <title>The Global Catalogue of Microorganisms (GCM) 10K type strain sequencing project: providing services to taxonomists for standard genome sequencing and annotation.</title>
        <authorList>
            <consortium name="The Broad Institute Genomics Platform"/>
            <consortium name="The Broad Institute Genome Sequencing Center for Infectious Disease"/>
            <person name="Wu L."/>
            <person name="Ma J."/>
        </authorList>
    </citation>
    <scope>NUCLEOTIDE SEQUENCE [LARGE SCALE GENOMIC DNA]</scope>
    <source>
        <strain evidence="4 5">PSRA2</strain>
    </source>
</reference>
<keyword evidence="1" id="KW-0805">Transcription regulation</keyword>
<feature type="domain" description="PAS" evidence="3">
    <location>
        <begin position="262"/>
        <end position="307"/>
    </location>
</feature>
<dbReference type="InterPro" id="IPR029016">
    <property type="entry name" value="GAF-like_dom_sf"/>
</dbReference>
<dbReference type="InterPro" id="IPR035965">
    <property type="entry name" value="PAS-like_dom_sf"/>
</dbReference>
<protein>
    <submittedName>
        <fullName evidence="4">PAS domain S-box protein</fullName>
    </submittedName>
</protein>
<dbReference type="PROSITE" id="PS50112">
    <property type="entry name" value="PAS"/>
    <property type="match status" value="4"/>
</dbReference>
<dbReference type="InterPro" id="IPR013767">
    <property type="entry name" value="PAS_fold"/>
</dbReference>
<dbReference type="Proteomes" id="UP001596406">
    <property type="component" value="Unassembled WGS sequence"/>
</dbReference>
<dbReference type="CDD" id="cd00130">
    <property type="entry name" value="PAS"/>
    <property type="match status" value="4"/>
</dbReference>
<dbReference type="SUPFAM" id="SSF55785">
    <property type="entry name" value="PYP-like sensor domain (PAS domain)"/>
    <property type="match status" value="4"/>
</dbReference>
<feature type="domain" description="PAS" evidence="3">
    <location>
        <begin position="9"/>
        <end position="64"/>
    </location>
</feature>
<dbReference type="PANTHER" id="PTHR44757:SF2">
    <property type="entry name" value="BIOFILM ARCHITECTURE MAINTENANCE PROTEIN MBAA"/>
    <property type="match status" value="1"/>
</dbReference>
<dbReference type="InterPro" id="IPR000014">
    <property type="entry name" value="PAS"/>
</dbReference>
<feature type="domain" description="PAS" evidence="3">
    <location>
        <begin position="382"/>
        <end position="453"/>
    </location>
</feature>
<dbReference type="AlphaFoldDB" id="A0ABD5UD85"/>
<comment type="caution">
    <text evidence="4">The sequence shown here is derived from an EMBL/GenBank/DDBJ whole genome shotgun (WGS) entry which is preliminary data.</text>
</comment>
<dbReference type="InterPro" id="IPR013324">
    <property type="entry name" value="RNA_pol_sigma_r3/r4-like"/>
</dbReference>
<dbReference type="SMART" id="SM00091">
    <property type="entry name" value="PAS"/>
    <property type="match status" value="4"/>
</dbReference>
<gene>
    <name evidence="4" type="ORF">ACFQHK_12120</name>
</gene>
<dbReference type="Gene3D" id="3.30.450.20">
    <property type="entry name" value="PAS domain"/>
    <property type="match status" value="4"/>
</dbReference>
<feature type="domain" description="PAS" evidence="3">
    <location>
        <begin position="136"/>
        <end position="210"/>
    </location>
</feature>
<dbReference type="InterPro" id="IPR003018">
    <property type="entry name" value="GAF"/>
</dbReference>
<evidence type="ECO:0000256" key="2">
    <source>
        <dbReference type="ARBA" id="ARBA00023163"/>
    </source>
</evidence>
<dbReference type="NCBIfam" id="TIGR00229">
    <property type="entry name" value="sensory_box"/>
    <property type="match status" value="4"/>
</dbReference>
<dbReference type="SMART" id="SM00065">
    <property type="entry name" value="GAF"/>
    <property type="match status" value="2"/>
</dbReference>
<sequence>MTRSRSNVDTTLLETVVETTTNGVVILDDNDVVAFANRVAERLLGYDPGTLAGSPVSRLFPDEQLSTLEIVRAWTPFEVDPSDGFEREFTMLNREGREVSVRLSVRETEYEGRQFYTVAFREAPEYPDPTHWLSTERHRRATLFETSSDPIVDCDFRDGKPVVRAVNDAFESVFGYDADSVVGRPLDSVLVPDEEHDHHRSLVRRLLHGEQVRAEVRRRTADGPCEFLLRVFPFEASGNSGAYAIYTDISERTERERELREAKERFETVFEYANDAILIFDPERNRYEQCNPQACDLLGYTREELLSLPPADIHLTEWDLFEEFIVTVVRDGSGWTDQLCCFTVDDEVLPTEISASRIEIDDRPHVLALVRDVSERRKAEQEIRQRSAAMETTTDGMAILDANGKYLYVNEAHAAIYGYDDPIDLVGGTWTQLYDEDEVERLDTEILHAVRRDGRWRGEAVGRRKDGSTFPQELTLTELDDGELVYVVRDITEHKAHERKLEALSEVSHELMVAEDTEAITRRTLATLGEVLESDIACIRLFDEDANALELAATTDEAQALLDRHLAFDLDATLAGRAYRHQEVVVAERDEDVSNRLSVHLPLGDHGTMTAFVRPADTDDPDVHYAELLAAGVRVALERSERDRMLRENERELRQQRDQLGTLNEIATLIEELIQRLTSATTREEINQTVCDRLVTSGFYERAWIGAADVTDEDVTPTVGAGIDDDYLDALDTMPTSEIGNGVVVRAIRTGEVQIVRQYQLSEGEPALVGPETDPPHEMEAVAAVPLMYGSQIYGVLVIDTSREDAFGETPRAALGVLGDVVGFAINAALNRKLLLSDTIVELEFEVDDDRSTVVSLSDRLGCRCHLEHETALQGGAFLSYLRLFDVPLDEALAAAEAMPSITESRVVGEHDGDVLLEVTKTESTSSVLIEVGATVRTMTAEEGVGRLVAEAPLTADIRDVVEAFRRRYPHSDLVAKRDVNHPVKTAAEFRGEVEEALTDKQRVALESAYASGYYDWPRENTAAELADSLGVSSPTLHQHLRKAEQKLLDAFMSGTDDH</sequence>
<dbReference type="Pfam" id="PF00989">
    <property type="entry name" value="PAS"/>
    <property type="match status" value="1"/>
</dbReference>
<dbReference type="SUPFAM" id="SSF55781">
    <property type="entry name" value="GAF domain-like"/>
    <property type="match status" value="2"/>
</dbReference>
<dbReference type="RefSeq" id="WP_304448919.1">
    <property type="nucleotide sequence ID" value="NZ_JARRAH010000001.1"/>
</dbReference>
<dbReference type="PANTHER" id="PTHR44757">
    <property type="entry name" value="DIGUANYLATE CYCLASE DGCP"/>
    <property type="match status" value="1"/>
</dbReference>